<keyword evidence="9" id="KW-1185">Reference proteome</keyword>
<gene>
    <name evidence="8" type="ORF">MESMUL_22380</name>
</gene>
<evidence type="ECO:0000256" key="6">
    <source>
        <dbReference type="ARBA" id="ARBA00023136"/>
    </source>
</evidence>
<name>A0A388SJG1_9BURK</name>
<evidence type="ECO:0000256" key="7">
    <source>
        <dbReference type="SAM" id="Phobius"/>
    </source>
</evidence>
<feature type="transmembrane region" description="Helical" evidence="7">
    <location>
        <begin position="12"/>
        <end position="36"/>
    </location>
</feature>
<accession>A0A388SJG1</accession>
<sequence length="216" mass="22694">MLESFGVMNAGLYALGALALALALVLAPGPNSIFVFKTSIQYGSKPAFHAALAVFLGDAALIFLAYLGVAAALASHPMLFAAVRIAGAAYLAYLGLSVLISTYRGKKAGNAKPETLPDSVKPFRTALVLSLTNPKAILFYVAFFSQFINPGFDRTWIPYLVMASILEAFSICWMSTLALSGAAIQRFVSGSPLMSKVGNTLLGSLFLGFAGKLAAL</sequence>
<evidence type="ECO:0000256" key="4">
    <source>
        <dbReference type="ARBA" id="ARBA00022692"/>
    </source>
</evidence>
<protein>
    <submittedName>
        <fullName evidence="8">Leucine efflux protein</fullName>
    </submittedName>
</protein>
<dbReference type="GO" id="GO:0015190">
    <property type="term" value="F:L-leucine transmembrane transporter activity"/>
    <property type="evidence" value="ECO:0007669"/>
    <property type="project" value="TreeGrafter"/>
</dbReference>
<evidence type="ECO:0000256" key="3">
    <source>
        <dbReference type="ARBA" id="ARBA00022475"/>
    </source>
</evidence>
<dbReference type="Proteomes" id="UP000266091">
    <property type="component" value="Unassembled WGS sequence"/>
</dbReference>
<keyword evidence="4 7" id="KW-0812">Transmembrane</keyword>
<evidence type="ECO:0000313" key="9">
    <source>
        <dbReference type="Proteomes" id="UP000266091"/>
    </source>
</evidence>
<comment type="subcellular location">
    <subcellularLocation>
        <location evidence="1">Cell membrane</location>
        <topology evidence="1">Multi-pass membrane protein</topology>
    </subcellularLocation>
</comment>
<dbReference type="GO" id="GO:0015820">
    <property type="term" value="P:L-leucine transport"/>
    <property type="evidence" value="ECO:0007669"/>
    <property type="project" value="TreeGrafter"/>
</dbReference>
<keyword evidence="5 7" id="KW-1133">Transmembrane helix</keyword>
<dbReference type="InterPro" id="IPR001123">
    <property type="entry name" value="LeuE-type"/>
</dbReference>
<feature type="transmembrane region" description="Helical" evidence="7">
    <location>
        <begin position="48"/>
        <end position="73"/>
    </location>
</feature>
<evidence type="ECO:0000313" key="8">
    <source>
        <dbReference type="EMBL" id="GBO94884.1"/>
    </source>
</evidence>
<feature type="transmembrane region" description="Helical" evidence="7">
    <location>
        <begin position="79"/>
        <end position="103"/>
    </location>
</feature>
<dbReference type="RefSeq" id="WP_116271067.1">
    <property type="nucleotide sequence ID" value="NZ_BGZJ01000002.1"/>
</dbReference>
<dbReference type="AlphaFoldDB" id="A0A388SJG1"/>
<organism evidence="8 9">
    <name type="scientific">Mesosutterella multiformis</name>
    <dbReference type="NCBI Taxonomy" id="2259133"/>
    <lineage>
        <taxon>Bacteria</taxon>
        <taxon>Pseudomonadati</taxon>
        <taxon>Pseudomonadota</taxon>
        <taxon>Betaproteobacteria</taxon>
        <taxon>Burkholderiales</taxon>
        <taxon>Sutterellaceae</taxon>
        <taxon>Mesosutterella</taxon>
    </lineage>
</organism>
<comment type="caution">
    <text evidence="8">The sequence shown here is derived from an EMBL/GenBank/DDBJ whole genome shotgun (WGS) entry which is preliminary data.</text>
</comment>
<evidence type="ECO:0000256" key="1">
    <source>
        <dbReference type="ARBA" id="ARBA00004651"/>
    </source>
</evidence>
<dbReference type="PANTHER" id="PTHR30086">
    <property type="entry name" value="ARGININE EXPORTER PROTEIN ARGO"/>
    <property type="match status" value="1"/>
</dbReference>
<comment type="similarity">
    <text evidence="2">Belongs to the Rht family.</text>
</comment>
<dbReference type="NCBIfam" id="NF008201">
    <property type="entry name" value="PRK10958.1"/>
    <property type="match status" value="1"/>
</dbReference>
<keyword evidence="3" id="KW-1003">Cell membrane</keyword>
<proteinExistence type="inferred from homology"/>
<dbReference type="GO" id="GO:0005886">
    <property type="term" value="C:plasma membrane"/>
    <property type="evidence" value="ECO:0007669"/>
    <property type="project" value="UniProtKB-SubCell"/>
</dbReference>
<evidence type="ECO:0000256" key="5">
    <source>
        <dbReference type="ARBA" id="ARBA00022989"/>
    </source>
</evidence>
<keyword evidence="6 7" id="KW-0472">Membrane</keyword>
<evidence type="ECO:0000256" key="2">
    <source>
        <dbReference type="ARBA" id="ARBA00007928"/>
    </source>
</evidence>
<dbReference type="PANTHER" id="PTHR30086:SF15">
    <property type="entry name" value="LEUCINE EFFLUX PROTEIN"/>
    <property type="match status" value="1"/>
</dbReference>
<dbReference type="Pfam" id="PF01810">
    <property type="entry name" value="LysE"/>
    <property type="match status" value="1"/>
</dbReference>
<feature type="transmembrane region" description="Helical" evidence="7">
    <location>
        <begin position="156"/>
        <end position="184"/>
    </location>
</feature>
<reference evidence="8 9" key="1">
    <citation type="journal article" date="2018" name="Int. J. Syst. Evol. Microbiol.">
        <title>Mesosutterella multiformis gen. nov., sp. nov., a member of the family Sutterellaceae and Sutterella megalosphaeroides sp. nov., isolated from human faeces.</title>
        <authorList>
            <person name="Sakamoto M."/>
            <person name="Ikeyama N."/>
            <person name="Kunihiro T."/>
            <person name="Iino T."/>
            <person name="Yuki M."/>
            <person name="Ohkuma M."/>
        </authorList>
    </citation>
    <scope>NUCLEOTIDE SEQUENCE [LARGE SCALE GENOMIC DNA]</scope>
    <source>
        <strain evidence="8 9">4NBBH2</strain>
    </source>
</reference>
<feature type="transmembrane region" description="Helical" evidence="7">
    <location>
        <begin position="123"/>
        <end position="144"/>
    </location>
</feature>
<dbReference type="PIRSF" id="PIRSF006324">
    <property type="entry name" value="LeuE"/>
    <property type="match status" value="1"/>
</dbReference>
<dbReference type="OrthoDB" id="9784202at2"/>
<dbReference type="EMBL" id="BGZJ01000002">
    <property type="protein sequence ID" value="GBO94884.1"/>
    <property type="molecule type" value="Genomic_DNA"/>
</dbReference>